<keyword evidence="1" id="KW-0732">Signal</keyword>
<reference evidence="3 4" key="1">
    <citation type="submission" date="2015-07" db="EMBL/GenBank/DDBJ databases">
        <authorList>
            <person name="Kim K.M."/>
        </authorList>
    </citation>
    <scope>NUCLEOTIDE SEQUENCE [LARGE SCALE GENOMIC DNA]</scope>
    <source>
        <strain evidence="3 4">KCTC 12363</strain>
    </source>
</reference>
<organism evidence="3 4">
    <name type="scientific">Cyclobacterium amurskyense</name>
    <dbReference type="NCBI Taxonomy" id="320787"/>
    <lineage>
        <taxon>Bacteria</taxon>
        <taxon>Pseudomonadati</taxon>
        <taxon>Bacteroidota</taxon>
        <taxon>Cytophagia</taxon>
        <taxon>Cytophagales</taxon>
        <taxon>Cyclobacteriaceae</taxon>
        <taxon>Cyclobacterium</taxon>
    </lineage>
</organism>
<dbReference type="OrthoDB" id="2579961at2"/>
<dbReference type="Pfam" id="PF04734">
    <property type="entry name" value="Ceramidase_alk"/>
    <property type="match status" value="1"/>
</dbReference>
<dbReference type="KEGG" id="camu:CA2015_0323"/>
<dbReference type="STRING" id="320787.CA2015_0323"/>
<feature type="chain" id="PRO_5005208233" evidence="1">
    <location>
        <begin position="33"/>
        <end position="459"/>
    </location>
</feature>
<dbReference type="InterPro" id="IPR031329">
    <property type="entry name" value="NEUT/ALK_ceramidase_N"/>
</dbReference>
<feature type="domain" description="Neutral/alkaline non-lysosomal ceramidase N-terminal" evidence="2">
    <location>
        <begin position="43"/>
        <end position="264"/>
    </location>
</feature>
<protein>
    <submittedName>
        <fullName evidence="3">Transcription-repair coupling factor</fullName>
    </submittedName>
</protein>
<feature type="signal peptide" evidence="1">
    <location>
        <begin position="1"/>
        <end position="32"/>
    </location>
</feature>
<dbReference type="EMBL" id="CP012040">
    <property type="protein sequence ID" value="AKP49802.1"/>
    <property type="molecule type" value="Genomic_DNA"/>
</dbReference>
<evidence type="ECO:0000259" key="2">
    <source>
        <dbReference type="Pfam" id="PF04734"/>
    </source>
</evidence>
<dbReference type="RefSeq" id="WP_048640304.1">
    <property type="nucleotide sequence ID" value="NZ_CP012040.1"/>
</dbReference>
<proteinExistence type="predicted"/>
<dbReference type="AlphaFoldDB" id="A0A0H4PNH7"/>
<evidence type="ECO:0000313" key="4">
    <source>
        <dbReference type="Proteomes" id="UP000036520"/>
    </source>
</evidence>
<name>A0A0H4PNH7_9BACT</name>
<gene>
    <name evidence="3" type="ORF">CA2015_0323</name>
</gene>
<dbReference type="Proteomes" id="UP000036520">
    <property type="component" value="Chromosome"/>
</dbReference>
<keyword evidence="4" id="KW-1185">Reference proteome</keyword>
<evidence type="ECO:0000313" key="3">
    <source>
        <dbReference type="EMBL" id="AKP49802.1"/>
    </source>
</evidence>
<dbReference type="PATRIC" id="fig|320787.5.peg.366"/>
<evidence type="ECO:0000256" key="1">
    <source>
        <dbReference type="SAM" id="SignalP"/>
    </source>
</evidence>
<accession>A0A0H4PNH7</accession>
<sequence length="459" mass="51007">MRNIKNNIKHIQHLSFLVLIASSFFSASLLSAQDASAHWKANVAKVDITPKVPMWMAGFASRTGPSEGTIHPIWSKALAIQDEDNNTAVLITNDLSGMPRDMSSRIKEKIKARYSLPENAVLMNFSHSHSGPVLKDYLYHVYPLNQEEVEKVINYSAWLEEQIVALVGDALEGLAPAKIYSESGVTRFQVNRRNNSEASMEATTIVNGPNDYSVPVLKVTDMKGNLKAITFGYACHATVLSISQWSGDYPGFAQIELEKMYPGATAMFFQGAGADQNPLPRRTLPLAKKYGKELAAAVESVLGKEMKPLTPQLKTAYSEVNLALNEPPSNEALDKMIKESSGHYQRWAKMMHEKVKNKEVNLSYPYPIQIWKLGAQFLVALGGEPVVDYSVKLKTQYGNDLFVLGYSNDVMAYIPTRTVLNEGGYEGATSQIAFGHPGTWKPTLETEIYKRINQMMAEF</sequence>